<dbReference type="AlphaFoldDB" id="F0EWW8"/>
<name>F0EWW8_9NEIS</name>
<reference evidence="1 2" key="1">
    <citation type="submission" date="2011-01" db="EMBL/GenBank/DDBJ databases">
        <authorList>
            <person name="Muzny D."/>
            <person name="Qin X."/>
            <person name="Deng J."/>
            <person name="Jiang H."/>
            <person name="Liu Y."/>
            <person name="Qu J."/>
            <person name="Song X.-Z."/>
            <person name="Zhang L."/>
            <person name="Thornton R."/>
            <person name="Coyle M."/>
            <person name="Francisco L."/>
            <person name="Jackson L."/>
            <person name="Javaid M."/>
            <person name="Korchina V."/>
            <person name="Kovar C."/>
            <person name="Mata R."/>
            <person name="Mathew T."/>
            <person name="Ngo R."/>
            <person name="Nguyen L."/>
            <person name="Nguyen N."/>
            <person name="Okwuonu G."/>
            <person name="Ongeri F."/>
            <person name="Pham C."/>
            <person name="Simmons D."/>
            <person name="Wilczek-Boney K."/>
            <person name="Hale W."/>
            <person name="Jakkamsetti A."/>
            <person name="Pham P."/>
            <person name="Ruth R."/>
            <person name="San Lucas F."/>
            <person name="Warren J."/>
            <person name="Zhang J."/>
            <person name="Zhao Z."/>
            <person name="Zhou C."/>
            <person name="Zhu D."/>
            <person name="Lee S."/>
            <person name="Bess C."/>
            <person name="Blankenburg K."/>
            <person name="Forbes L."/>
            <person name="Fu Q."/>
            <person name="Gubbala S."/>
            <person name="Hirani K."/>
            <person name="Jayaseelan J.C."/>
            <person name="Lara F."/>
            <person name="Munidasa M."/>
            <person name="Palculict T."/>
            <person name="Patil S."/>
            <person name="Pu L.-L."/>
            <person name="Saada N."/>
            <person name="Tang L."/>
            <person name="Weissenberger G."/>
            <person name="Zhu Y."/>
            <person name="Hemphill L."/>
            <person name="Shang Y."/>
            <person name="Youmans B."/>
            <person name="Ayvaz T."/>
            <person name="Ross M."/>
            <person name="Santibanez J."/>
            <person name="Aqrawi P."/>
            <person name="Gross S."/>
            <person name="Joshi V."/>
            <person name="Fowler G."/>
            <person name="Nazareth L."/>
            <person name="Reid J."/>
            <person name="Worley K."/>
            <person name="Petrosino J."/>
            <person name="Highlander S."/>
            <person name="Gibbs R."/>
        </authorList>
    </citation>
    <scope>NUCLEOTIDE SEQUENCE [LARGE SCALE GENOMIC DNA]</scope>
    <source>
        <strain evidence="1 2">ATCC 33394</strain>
    </source>
</reference>
<keyword evidence="2" id="KW-1185">Reference proteome</keyword>
<evidence type="ECO:0000313" key="1">
    <source>
        <dbReference type="EMBL" id="EGC18199.1"/>
    </source>
</evidence>
<protein>
    <submittedName>
        <fullName evidence="1">Uncharacterized protein</fullName>
    </submittedName>
</protein>
<dbReference type="HOGENOM" id="CLU_3252761_0_0_4"/>
<dbReference type="EMBL" id="AEWV01000006">
    <property type="protein sequence ID" value="EGC18199.1"/>
    <property type="molecule type" value="Genomic_DNA"/>
</dbReference>
<evidence type="ECO:0000313" key="2">
    <source>
        <dbReference type="Proteomes" id="UP000004088"/>
    </source>
</evidence>
<dbReference type="Proteomes" id="UP000004088">
    <property type="component" value="Unassembled WGS sequence"/>
</dbReference>
<organism evidence="1 2">
    <name type="scientific">Kingella denitrificans ATCC 33394</name>
    <dbReference type="NCBI Taxonomy" id="888741"/>
    <lineage>
        <taxon>Bacteria</taxon>
        <taxon>Pseudomonadati</taxon>
        <taxon>Pseudomonadota</taxon>
        <taxon>Betaproteobacteria</taxon>
        <taxon>Neisseriales</taxon>
        <taxon>Neisseriaceae</taxon>
        <taxon>Kingella</taxon>
    </lineage>
</organism>
<accession>F0EWW8</accession>
<comment type="caution">
    <text evidence="1">The sequence shown here is derived from an EMBL/GenBank/DDBJ whole genome shotgun (WGS) entry which is preliminary data.</text>
</comment>
<sequence>MADNWLPEKAQAAFGAAAIRLLFVLQTGEGLSGCLKSSLHLP</sequence>
<proteinExistence type="predicted"/>
<gene>
    <name evidence="1" type="ORF">HMPREF9098_0348</name>
</gene>